<name>A0A7G2CMJ3_9TRYP</name>
<gene>
    <name evidence="2" type="ORF">ADEAN_000859100</name>
</gene>
<dbReference type="VEuPathDB" id="TriTrypDB:ADEAN_000859100"/>
<feature type="compositionally biased region" description="Basic and acidic residues" evidence="1">
    <location>
        <begin position="49"/>
        <end position="63"/>
    </location>
</feature>
<dbReference type="EMBL" id="LR877163">
    <property type="protein sequence ID" value="CAD2221060.1"/>
    <property type="molecule type" value="Genomic_DNA"/>
</dbReference>
<dbReference type="Proteomes" id="UP000515908">
    <property type="component" value="Chromosome 19"/>
</dbReference>
<keyword evidence="3" id="KW-1185">Reference proteome</keyword>
<feature type="region of interest" description="Disordered" evidence="1">
    <location>
        <begin position="48"/>
        <end position="79"/>
    </location>
</feature>
<proteinExistence type="predicted"/>
<accession>A0A7G2CMJ3</accession>
<dbReference type="AlphaFoldDB" id="A0A7G2CMJ3"/>
<evidence type="ECO:0000256" key="1">
    <source>
        <dbReference type="SAM" id="MobiDB-lite"/>
    </source>
</evidence>
<evidence type="ECO:0000313" key="2">
    <source>
        <dbReference type="EMBL" id="CAD2221060.1"/>
    </source>
</evidence>
<evidence type="ECO:0000313" key="3">
    <source>
        <dbReference type="Proteomes" id="UP000515908"/>
    </source>
</evidence>
<organism evidence="2 3">
    <name type="scientific">Angomonas deanei</name>
    <dbReference type="NCBI Taxonomy" id="59799"/>
    <lineage>
        <taxon>Eukaryota</taxon>
        <taxon>Discoba</taxon>
        <taxon>Euglenozoa</taxon>
        <taxon>Kinetoplastea</taxon>
        <taxon>Metakinetoplastina</taxon>
        <taxon>Trypanosomatida</taxon>
        <taxon>Trypanosomatidae</taxon>
        <taxon>Strigomonadinae</taxon>
        <taxon>Angomonas</taxon>
    </lineage>
</organism>
<protein>
    <submittedName>
        <fullName evidence="2">Uncharacterized protein</fullName>
    </submittedName>
</protein>
<sequence length="133" mass="14497">MQVVDLLTVPLAVDLAKEEGASISPLTSVSRGSDSAALNKAAVVLTHSAQKEEGGASGERRPLSIDGEGSTEKTDTSAGDCFFQPVRYCRTTLPRKPSKVQMSQKGTYMKETLFLEKKCKKRLDRLDKDVYSL</sequence>
<reference evidence="2 3" key="1">
    <citation type="submission" date="2020-08" db="EMBL/GenBank/DDBJ databases">
        <authorList>
            <person name="Newling K."/>
            <person name="Davey J."/>
            <person name="Forrester S."/>
        </authorList>
    </citation>
    <scope>NUCLEOTIDE SEQUENCE [LARGE SCALE GENOMIC DNA]</scope>
    <source>
        <strain evidence="3">Crithidia deanei Carvalho (ATCC PRA-265)</strain>
    </source>
</reference>